<organism evidence="8 9">
    <name type="scientific">Galemys pyrenaicus</name>
    <name type="common">Iberian desman</name>
    <name type="synonym">Pyrenean desman</name>
    <dbReference type="NCBI Taxonomy" id="202257"/>
    <lineage>
        <taxon>Eukaryota</taxon>
        <taxon>Metazoa</taxon>
        <taxon>Chordata</taxon>
        <taxon>Craniata</taxon>
        <taxon>Vertebrata</taxon>
        <taxon>Euteleostomi</taxon>
        <taxon>Mammalia</taxon>
        <taxon>Eutheria</taxon>
        <taxon>Laurasiatheria</taxon>
        <taxon>Eulipotyphla</taxon>
        <taxon>Talpidae</taxon>
        <taxon>Galemys</taxon>
    </lineage>
</organism>
<dbReference type="GO" id="GO:0022857">
    <property type="term" value="F:transmembrane transporter activity"/>
    <property type="evidence" value="ECO:0007669"/>
    <property type="project" value="InterPro"/>
</dbReference>
<dbReference type="InterPro" id="IPR036259">
    <property type="entry name" value="MFS_trans_sf"/>
</dbReference>
<reference evidence="8" key="1">
    <citation type="journal article" date="2021" name="Evol. Appl.">
        <title>The genome of the Pyrenean desman and the effects of bottlenecks and inbreeding on the genomic landscape of an endangered species.</title>
        <authorList>
            <person name="Escoda L."/>
            <person name="Castresana J."/>
        </authorList>
    </citation>
    <scope>NUCLEOTIDE SEQUENCE</scope>
    <source>
        <strain evidence="8">IBE-C5619</strain>
    </source>
</reference>
<evidence type="ECO:0000256" key="1">
    <source>
        <dbReference type="ARBA" id="ARBA00004127"/>
    </source>
</evidence>
<feature type="transmembrane region" description="Helical" evidence="7">
    <location>
        <begin position="609"/>
        <end position="629"/>
    </location>
</feature>
<proteinExistence type="predicted"/>
<feature type="transmembrane region" description="Helical" evidence="7">
    <location>
        <begin position="921"/>
        <end position="940"/>
    </location>
</feature>
<evidence type="ECO:0000256" key="3">
    <source>
        <dbReference type="ARBA" id="ARBA00022692"/>
    </source>
</evidence>
<feature type="compositionally biased region" description="Pro residues" evidence="6">
    <location>
        <begin position="32"/>
        <end position="41"/>
    </location>
</feature>
<dbReference type="PANTHER" id="PTHR23510">
    <property type="entry name" value="INNER MEMBRANE TRANSPORT PROTEIN YAJR"/>
    <property type="match status" value="1"/>
</dbReference>
<comment type="caution">
    <text evidence="8">The sequence shown here is derived from an EMBL/GenBank/DDBJ whole genome shotgun (WGS) entry which is preliminary data.</text>
</comment>
<feature type="transmembrane region" description="Helical" evidence="7">
    <location>
        <begin position="480"/>
        <end position="500"/>
    </location>
</feature>
<dbReference type="CDD" id="cd17326">
    <property type="entry name" value="MFS_MFSD8"/>
    <property type="match status" value="1"/>
</dbReference>
<dbReference type="SUPFAM" id="SSF103473">
    <property type="entry name" value="MFS general substrate transporter"/>
    <property type="match status" value="1"/>
</dbReference>
<feature type="transmembrane region" description="Helical" evidence="7">
    <location>
        <begin position="521"/>
        <end position="538"/>
    </location>
</feature>
<feature type="compositionally biased region" description="Gly residues" evidence="6">
    <location>
        <begin position="193"/>
        <end position="203"/>
    </location>
</feature>
<dbReference type="PANTHER" id="PTHR23510:SF3">
    <property type="entry name" value="MAJOR FACILITATOR SUPERFAMILY DOMAIN-CONTAINING PROTEIN 8"/>
    <property type="match status" value="1"/>
</dbReference>
<keyword evidence="5 7" id="KW-0472">Membrane</keyword>
<name>A0A8J5ZQM7_GALPY</name>
<keyword evidence="9" id="KW-1185">Reference proteome</keyword>
<evidence type="ECO:0000313" key="8">
    <source>
        <dbReference type="EMBL" id="KAG8505397.1"/>
    </source>
</evidence>
<evidence type="ECO:0000256" key="6">
    <source>
        <dbReference type="SAM" id="MobiDB-lite"/>
    </source>
</evidence>
<feature type="transmembrane region" description="Helical" evidence="7">
    <location>
        <begin position="681"/>
        <end position="703"/>
    </location>
</feature>
<evidence type="ECO:0000256" key="2">
    <source>
        <dbReference type="ARBA" id="ARBA00022448"/>
    </source>
</evidence>
<dbReference type="AlphaFoldDB" id="A0A8J5ZQM7"/>
<keyword evidence="4 7" id="KW-1133">Transmembrane helix</keyword>
<feature type="transmembrane region" description="Helical" evidence="7">
    <location>
        <begin position="891"/>
        <end position="915"/>
    </location>
</feature>
<dbReference type="GO" id="GO:0005765">
    <property type="term" value="C:lysosomal membrane"/>
    <property type="evidence" value="ECO:0007669"/>
    <property type="project" value="TreeGrafter"/>
</dbReference>
<evidence type="ECO:0000256" key="7">
    <source>
        <dbReference type="SAM" id="Phobius"/>
    </source>
</evidence>
<keyword evidence="2" id="KW-0813">Transport</keyword>
<feature type="compositionally biased region" description="Pro residues" evidence="6">
    <location>
        <begin position="174"/>
        <end position="189"/>
    </location>
</feature>
<feature type="compositionally biased region" description="Basic residues" evidence="6">
    <location>
        <begin position="161"/>
        <end position="173"/>
    </location>
</feature>
<gene>
    <name evidence="8" type="ORF">J0S82_006133</name>
</gene>
<dbReference type="Gene3D" id="1.20.1250.20">
    <property type="entry name" value="MFS general substrate transporter like domains"/>
    <property type="match status" value="2"/>
</dbReference>
<feature type="transmembrane region" description="Helical" evidence="7">
    <location>
        <begin position="419"/>
        <end position="439"/>
    </location>
</feature>
<dbReference type="Pfam" id="PF07690">
    <property type="entry name" value="MFS_1"/>
    <property type="match status" value="1"/>
</dbReference>
<dbReference type="OrthoDB" id="370281at2759"/>
<evidence type="ECO:0000256" key="4">
    <source>
        <dbReference type="ARBA" id="ARBA00022989"/>
    </source>
</evidence>
<feature type="transmembrane region" description="Helical" evidence="7">
    <location>
        <begin position="451"/>
        <end position="468"/>
    </location>
</feature>
<dbReference type="InterPro" id="IPR011701">
    <property type="entry name" value="MFS"/>
</dbReference>
<sequence length="958" mass="101283">MAPPTSSRKVARPRGPANPALPEAREALLPTPARPAPPPARRGPESPAPTRHSPDPAPAPQRPAPSAPRPGPRARAPAPRIPPIAHRPPAGASVRMAVPQPRRSRDARARGLASAGPAWLAACRERRREARREGAGRPLGPPRTRPEPAPNPPRTRGLGRPARRGRCRTRRRPAPPLRGRPAPAPPAPPTAGRGAGALAGAGPPGLAAAEDAKPRAAAMASEGVAGEREPLLGGRGPGSSEWEVIETPEHRRSRWRSIRVLYLTMFLSSVAGEFICSDERLSPGLLKLRNKLPRPERRSPRPRLPGHFCFRGCGRSGHASRGHVASPETRACTRRRVLRPPRGQAAFWRCGRTSPAFRGPAASWACWAVRGSRRRADAAAAGPRGSEHTDRSASAGFSIVIMSIWPYLQKVDPTADTGFLGWVIASFSLGQMAASPLFGLWSNRRPRKEPLAVSLLVSVAASCLYAYVHVPAAHNKYYVLAARALVGVGAGNVAVVRSYVAGATSLQERTSAMANTSAWQALGFILGPVFQTCFALIGERGVTWDAIQLQLNMYTAPALLSALLGALNAVLVLTTLREHRVDESGRQCKSVNSEEGAGEAQPARGDVDLLAVVATNVLFFVVLFIFALFETPRLGPETRGRAAPASTALPAARPQWAQYGPSRSVLTPLTMDMFAWTREQAVLYGGITLAALGVEAVAVFLGVKALSRRGGSGAGASEPPAAPPVASSWRRLDAVREAWPLVLGPSLPACASDPRRLAPRPHASLSGPTGRVGERPLLLAGLAAVWAGFFVLLPWGHQLPRIQWQDLHNGTAPNATAGLLAAALGATPGARGAEEPRGCPIAQAWCFYTPALHMAQLFAAALLVGLGYPACNVTCYALYSKILGPQPQGLYMGWLAASGSGARVLGPVFISQVYAAWGPRWAFGLVCGLVGLAGALLATVHRRLVAFSTGPGVPQQPP</sequence>
<protein>
    <submittedName>
        <fullName evidence="8">Major facilitator superfamily domain-containing protein 8</fullName>
    </submittedName>
</protein>
<evidence type="ECO:0000256" key="5">
    <source>
        <dbReference type="ARBA" id="ARBA00023136"/>
    </source>
</evidence>
<dbReference type="InterPro" id="IPR051068">
    <property type="entry name" value="MFS_Domain-Containing_Protein"/>
</dbReference>
<evidence type="ECO:0000313" key="9">
    <source>
        <dbReference type="Proteomes" id="UP000700334"/>
    </source>
</evidence>
<comment type="subcellular location">
    <subcellularLocation>
        <location evidence="1">Endomembrane system</location>
        <topology evidence="1">Multi-pass membrane protein</topology>
    </subcellularLocation>
</comment>
<feature type="compositionally biased region" description="Pro residues" evidence="6">
    <location>
        <begin position="139"/>
        <end position="153"/>
    </location>
</feature>
<dbReference type="EMBL" id="JAGFMF010012264">
    <property type="protein sequence ID" value="KAG8505397.1"/>
    <property type="molecule type" value="Genomic_DNA"/>
</dbReference>
<feature type="region of interest" description="Disordered" evidence="6">
    <location>
        <begin position="1"/>
        <end position="242"/>
    </location>
</feature>
<feature type="compositionally biased region" description="Low complexity" evidence="6">
    <location>
        <begin position="204"/>
        <end position="220"/>
    </location>
</feature>
<dbReference type="GO" id="GO:0012505">
    <property type="term" value="C:endomembrane system"/>
    <property type="evidence" value="ECO:0007669"/>
    <property type="project" value="UniProtKB-SubCell"/>
</dbReference>
<feature type="transmembrane region" description="Helical" evidence="7">
    <location>
        <begin position="857"/>
        <end position="879"/>
    </location>
</feature>
<feature type="compositionally biased region" description="Basic and acidic residues" evidence="6">
    <location>
        <begin position="123"/>
        <end position="135"/>
    </location>
</feature>
<keyword evidence="3 7" id="KW-0812">Transmembrane</keyword>
<feature type="transmembrane region" description="Helical" evidence="7">
    <location>
        <begin position="558"/>
        <end position="576"/>
    </location>
</feature>
<feature type="transmembrane region" description="Helical" evidence="7">
    <location>
        <begin position="777"/>
        <end position="796"/>
    </location>
</feature>
<dbReference type="Proteomes" id="UP000700334">
    <property type="component" value="Unassembled WGS sequence"/>
</dbReference>
<feature type="compositionally biased region" description="Pro residues" evidence="6">
    <location>
        <begin position="55"/>
        <end position="71"/>
    </location>
</feature>
<accession>A0A8J5ZQM7</accession>